<dbReference type="AlphaFoldDB" id="A0A934MNS2"/>
<comment type="similarity">
    <text evidence="1">Belongs to the iron-sulfur cluster assembly SufBD family.</text>
</comment>
<protein>
    <submittedName>
        <fullName evidence="3">SufD family Fe-S cluster assembly protein</fullName>
    </submittedName>
</protein>
<organism evidence="3 4">
    <name type="scientific">Acuticoccus mangrovi</name>
    <dbReference type="NCBI Taxonomy" id="2796142"/>
    <lineage>
        <taxon>Bacteria</taxon>
        <taxon>Pseudomonadati</taxon>
        <taxon>Pseudomonadota</taxon>
        <taxon>Alphaproteobacteria</taxon>
        <taxon>Hyphomicrobiales</taxon>
        <taxon>Amorphaceae</taxon>
        <taxon>Acuticoccus</taxon>
    </lineage>
</organism>
<keyword evidence="4" id="KW-1185">Reference proteome</keyword>
<evidence type="ECO:0000313" key="4">
    <source>
        <dbReference type="Proteomes" id="UP000609531"/>
    </source>
</evidence>
<dbReference type="PANTHER" id="PTHR30508">
    <property type="entry name" value="FES CLUSTER ASSEMBLY PROTEIN SUF"/>
    <property type="match status" value="1"/>
</dbReference>
<feature type="domain" description="SUF system FeS cluster assembly SufBD core" evidence="2">
    <location>
        <begin position="113"/>
        <end position="337"/>
    </location>
</feature>
<comment type="caution">
    <text evidence="3">The sequence shown here is derived from an EMBL/GenBank/DDBJ whole genome shotgun (WGS) entry which is preliminary data.</text>
</comment>
<dbReference type="InterPro" id="IPR037284">
    <property type="entry name" value="SUF_FeS_clus_asmbl_SufBD_sf"/>
</dbReference>
<dbReference type="EMBL" id="JAEKJA010000027">
    <property type="protein sequence ID" value="MBJ3778454.1"/>
    <property type="molecule type" value="Genomic_DNA"/>
</dbReference>
<dbReference type="Pfam" id="PF01458">
    <property type="entry name" value="SUFBD_core"/>
    <property type="match status" value="1"/>
</dbReference>
<dbReference type="RefSeq" id="WP_198884354.1">
    <property type="nucleotide sequence ID" value="NZ_JAEKJA010000027.1"/>
</dbReference>
<evidence type="ECO:0000313" key="3">
    <source>
        <dbReference type="EMBL" id="MBJ3778454.1"/>
    </source>
</evidence>
<gene>
    <name evidence="3" type="ORF">JCR33_22330</name>
</gene>
<evidence type="ECO:0000256" key="1">
    <source>
        <dbReference type="ARBA" id="ARBA00043967"/>
    </source>
</evidence>
<dbReference type="Proteomes" id="UP000609531">
    <property type="component" value="Unassembled WGS sequence"/>
</dbReference>
<dbReference type="PANTHER" id="PTHR30508:SF1">
    <property type="entry name" value="UPF0051 PROTEIN ABCI8, CHLOROPLASTIC-RELATED"/>
    <property type="match status" value="1"/>
</dbReference>
<dbReference type="SUPFAM" id="SSF101960">
    <property type="entry name" value="Stabilizer of iron transporter SufD"/>
    <property type="match status" value="1"/>
</dbReference>
<sequence>MPALSNEERNFLAPVGYEDDARRSGTCILVDQSVRYVHSEDPQVEIMPLKDALGLYSWVQDLMFGLISPDENEHVKLAAERTEDPVGHFVRVREGAKVRLPLQTFSVIGTPQGRQFIHDITVIEKGAEVEMISGSAVPESVRAGHHVSIGEAYIHEGAVCRSLTIEQWGVDMDIHSYNRTKVGAGARVSSNQVLVAPVKHHASNSVSFLGENAVANDHSVVFAPAGANRIMRSETHLNGKGARSESLTRMVTAGGSITNEARLVGEAADTYGFLGCDGLKMTDEGEILSVPALLARHSKSQLSHEASVGMISEEKMAYLMSSGMSEDLARDLIVEGFLNLKEQDLPSEVRSSVKAMIEAAKSGSM</sequence>
<name>A0A934MNS2_9HYPH</name>
<dbReference type="GO" id="GO:0016226">
    <property type="term" value="P:iron-sulfur cluster assembly"/>
    <property type="evidence" value="ECO:0007669"/>
    <property type="project" value="InterPro"/>
</dbReference>
<proteinExistence type="inferred from homology"/>
<reference evidence="3" key="1">
    <citation type="submission" date="2020-12" db="EMBL/GenBank/DDBJ databases">
        <title>Bacterial taxonomy.</title>
        <authorList>
            <person name="Pan X."/>
        </authorList>
    </citation>
    <scope>NUCLEOTIDE SEQUENCE</scope>
    <source>
        <strain evidence="3">B2012</strain>
    </source>
</reference>
<evidence type="ECO:0000259" key="2">
    <source>
        <dbReference type="Pfam" id="PF01458"/>
    </source>
</evidence>
<accession>A0A934MNS2</accession>
<dbReference type="InterPro" id="IPR055346">
    <property type="entry name" value="Fe-S_cluster_assembly_SufBD"/>
</dbReference>
<dbReference type="InterPro" id="IPR000825">
    <property type="entry name" value="SUF_FeS_clus_asmbl_SufBD_core"/>
</dbReference>